<evidence type="ECO:0000313" key="1">
    <source>
        <dbReference type="EMBL" id="KAK9284046.1"/>
    </source>
</evidence>
<keyword evidence="2" id="KW-1185">Reference proteome</keyword>
<organism evidence="1 2">
    <name type="scientific">Liquidambar formosana</name>
    <name type="common">Formosan gum</name>
    <dbReference type="NCBI Taxonomy" id="63359"/>
    <lineage>
        <taxon>Eukaryota</taxon>
        <taxon>Viridiplantae</taxon>
        <taxon>Streptophyta</taxon>
        <taxon>Embryophyta</taxon>
        <taxon>Tracheophyta</taxon>
        <taxon>Spermatophyta</taxon>
        <taxon>Magnoliopsida</taxon>
        <taxon>eudicotyledons</taxon>
        <taxon>Gunneridae</taxon>
        <taxon>Pentapetalae</taxon>
        <taxon>Saxifragales</taxon>
        <taxon>Altingiaceae</taxon>
        <taxon>Liquidambar</taxon>
    </lineage>
</organism>
<dbReference type="Pfam" id="PF14736">
    <property type="entry name" value="N_Asn_amidohyd"/>
    <property type="match status" value="1"/>
</dbReference>
<dbReference type="PANTHER" id="PTHR12498:SF0">
    <property type="entry name" value="PROTEIN N-TERMINAL ASPARAGINE AMIDOHYDROLASE"/>
    <property type="match status" value="1"/>
</dbReference>
<evidence type="ECO:0000313" key="2">
    <source>
        <dbReference type="Proteomes" id="UP001415857"/>
    </source>
</evidence>
<accession>A0AAP0RSX1</accession>
<dbReference type="GO" id="GO:0005634">
    <property type="term" value="C:nucleus"/>
    <property type="evidence" value="ECO:0007669"/>
    <property type="project" value="TreeGrafter"/>
</dbReference>
<proteinExistence type="predicted"/>
<comment type="caution">
    <text evidence="1">The sequence shown here is derived from an EMBL/GenBank/DDBJ whole genome shotgun (WGS) entry which is preliminary data.</text>
</comment>
<name>A0AAP0RSX1_LIQFO</name>
<evidence type="ECO:0008006" key="3">
    <source>
        <dbReference type="Google" id="ProtNLM"/>
    </source>
</evidence>
<dbReference type="AlphaFoldDB" id="A0AAP0RSX1"/>
<sequence>MVQGSNTLLALMEHPILVAASDSFKAIPERKFSVCEESCSERSTLSKCVYVFQREYATVDPALVDLIGTDEATTCVGLVIRNQQSGMTSVAHMDSPDVVDIGLTQMLSLVVDHISDAELDVHLIGGYEDASPKVWPQILYFIFDFPEM</sequence>
<dbReference type="Proteomes" id="UP001415857">
    <property type="component" value="Unassembled WGS sequence"/>
</dbReference>
<gene>
    <name evidence="1" type="ORF">L1049_012306</name>
</gene>
<reference evidence="1 2" key="1">
    <citation type="journal article" date="2024" name="Plant J.">
        <title>Genome sequences and population genomics reveal climatic adaptation and genomic divergence between two closely related sweetgum species.</title>
        <authorList>
            <person name="Xu W.Q."/>
            <person name="Ren C.Q."/>
            <person name="Zhang X.Y."/>
            <person name="Comes H.P."/>
            <person name="Liu X.H."/>
            <person name="Li Y.G."/>
            <person name="Kettle C.J."/>
            <person name="Jalonen R."/>
            <person name="Gaisberger H."/>
            <person name="Ma Y.Z."/>
            <person name="Qiu Y.X."/>
        </authorList>
    </citation>
    <scope>NUCLEOTIDE SEQUENCE [LARGE SCALE GENOMIC DNA]</scope>
    <source>
        <strain evidence="1">Hangzhou</strain>
    </source>
</reference>
<protein>
    <recommendedName>
        <fullName evidence="3">Protein N-terminal asparagine amidohydrolase</fullName>
    </recommendedName>
</protein>
<dbReference type="GO" id="GO:0006511">
    <property type="term" value="P:ubiquitin-dependent protein catabolic process"/>
    <property type="evidence" value="ECO:0007669"/>
    <property type="project" value="TreeGrafter"/>
</dbReference>
<dbReference type="GO" id="GO:0008418">
    <property type="term" value="F:protein-N-terminal asparagine amidohydrolase activity"/>
    <property type="evidence" value="ECO:0007669"/>
    <property type="project" value="InterPro"/>
</dbReference>
<dbReference type="InterPro" id="IPR026750">
    <property type="entry name" value="NTAN1"/>
</dbReference>
<dbReference type="EMBL" id="JBBPBK010000006">
    <property type="protein sequence ID" value="KAK9284046.1"/>
    <property type="molecule type" value="Genomic_DNA"/>
</dbReference>
<dbReference type="PANTHER" id="PTHR12498">
    <property type="entry name" value="N-TERMINAL ASPARAGINE AMIDOHYDROLASE"/>
    <property type="match status" value="1"/>
</dbReference>